<dbReference type="InterPro" id="IPR021316">
    <property type="entry name" value="DUF2913"/>
</dbReference>
<keyword evidence="2" id="KW-1185">Reference proteome</keyword>
<gene>
    <name evidence="1" type="ORF">C9I99_21515</name>
</gene>
<evidence type="ECO:0008006" key="3">
    <source>
        <dbReference type="Google" id="ProtNLM"/>
    </source>
</evidence>
<organism evidence="1 2">
    <name type="scientific">Photobacterium lutimaris</name>
    <dbReference type="NCBI Taxonomy" id="388278"/>
    <lineage>
        <taxon>Bacteria</taxon>
        <taxon>Pseudomonadati</taxon>
        <taxon>Pseudomonadota</taxon>
        <taxon>Gammaproteobacteria</taxon>
        <taxon>Vibrionales</taxon>
        <taxon>Vibrionaceae</taxon>
        <taxon>Photobacterium</taxon>
    </lineage>
</organism>
<proteinExistence type="predicted"/>
<dbReference type="AlphaFoldDB" id="A0A2T3ITS1"/>
<dbReference type="EMBL" id="PYMH01000013">
    <property type="protein sequence ID" value="PSU31765.1"/>
    <property type="molecule type" value="Genomic_DNA"/>
</dbReference>
<evidence type="ECO:0000313" key="2">
    <source>
        <dbReference type="Proteomes" id="UP000241222"/>
    </source>
</evidence>
<dbReference type="OrthoDB" id="5826670at2"/>
<evidence type="ECO:0000313" key="1">
    <source>
        <dbReference type="EMBL" id="PSU31765.1"/>
    </source>
</evidence>
<sequence>MSYATQVEQLASNSLLHLEMQKKYSKTHITIEKRNQILVKYLKGLEKKPDYKLAKKVIKSLIQTGRKKGKNIESRLEALLVLEKPEGNNTLEKFYFLVKDIERQLNTTVNYSTVSTLDLSKLKSGCLVCIMHANLYESFDAELELISPLKWRVKATPAKLQTLKNILDNNSTFASHYREIDDQLEIILSKRTSH</sequence>
<protein>
    <recommendedName>
        <fullName evidence="3">DUF2913 domain-containing protein</fullName>
    </recommendedName>
</protein>
<comment type="caution">
    <text evidence="1">The sequence shown here is derived from an EMBL/GenBank/DDBJ whole genome shotgun (WGS) entry which is preliminary data.</text>
</comment>
<accession>A0A2T3ITS1</accession>
<name>A0A2T3ITS1_9GAMM</name>
<dbReference type="RefSeq" id="WP_107350896.1">
    <property type="nucleotide sequence ID" value="NZ_PYMH01000013.1"/>
</dbReference>
<dbReference type="Pfam" id="PF11140">
    <property type="entry name" value="DUF2913"/>
    <property type="match status" value="1"/>
</dbReference>
<dbReference type="Proteomes" id="UP000241222">
    <property type="component" value="Unassembled WGS sequence"/>
</dbReference>
<reference evidence="1 2" key="1">
    <citation type="submission" date="2018-03" db="EMBL/GenBank/DDBJ databases">
        <title>Whole genome sequencing of Histamine producing bacteria.</title>
        <authorList>
            <person name="Butler K."/>
        </authorList>
    </citation>
    <scope>NUCLEOTIDE SEQUENCE [LARGE SCALE GENOMIC DNA]</scope>
    <source>
        <strain evidence="1 2">JCM 13586</strain>
    </source>
</reference>